<evidence type="ECO:0000259" key="14">
    <source>
        <dbReference type="PROSITE" id="PS51456"/>
    </source>
</evidence>
<evidence type="ECO:0000256" key="7">
    <source>
        <dbReference type="ARBA" id="ARBA00022860"/>
    </source>
</evidence>
<dbReference type="GO" id="GO:0009653">
    <property type="term" value="P:anatomical structure morphogenesis"/>
    <property type="evidence" value="ECO:0007669"/>
    <property type="project" value="UniProtKB-ARBA"/>
</dbReference>
<feature type="region of interest" description="Disordered" evidence="13">
    <location>
        <begin position="1107"/>
        <end position="1127"/>
    </location>
</feature>
<feature type="domain" description="Myosin N-terminal SH3-like" evidence="15">
    <location>
        <begin position="1"/>
        <end position="51"/>
    </location>
</feature>
<dbReference type="Gene3D" id="6.10.220.10">
    <property type="match status" value="1"/>
</dbReference>
<evidence type="ECO:0000256" key="10">
    <source>
        <dbReference type="ARBA" id="ARBA00023203"/>
    </source>
</evidence>
<evidence type="ECO:0000256" key="4">
    <source>
        <dbReference type="ARBA" id="ARBA00022553"/>
    </source>
</evidence>
<dbReference type="SUPFAM" id="SSF52540">
    <property type="entry name" value="P-loop containing nucleoside triphosphate hydrolases"/>
    <property type="match status" value="1"/>
</dbReference>
<dbReference type="Gene3D" id="1.20.58.530">
    <property type="match status" value="1"/>
</dbReference>
<dbReference type="Gene3D" id="2.30.30.360">
    <property type="entry name" value="Myosin S1 fragment, N-terminal"/>
    <property type="match status" value="1"/>
</dbReference>
<evidence type="ECO:0000313" key="16">
    <source>
        <dbReference type="EMBL" id="CAG9772617.1"/>
    </source>
</evidence>
<reference evidence="16" key="1">
    <citation type="submission" date="2022-01" db="EMBL/GenBank/DDBJ databases">
        <authorList>
            <person name="King R."/>
        </authorList>
    </citation>
    <scope>NUCLEOTIDE SEQUENCE</scope>
</reference>
<keyword evidence="4" id="KW-0597">Phosphoprotein</keyword>
<organism evidence="16 17">
    <name type="scientific">Ceutorhynchus assimilis</name>
    <name type="common">cabbage seed weevil</name>
    <dbReference type="NCBI Taxonomy" id="467358"/>
    <lineage>
        <taxon>Eukaryota</taxon>
        <taxon>Metazoa</taxon>
        <taxon>Ecdysozoa</taxon>
        <taxon>Arthropoda</taxon>
        <taxon>Hexapoda</taxon>
        <taxon>Insecta</taxon>
        <taxon>Pterygota</taxon>
        <taxon>Neoptera</taxon>
        <taxon>Endopterygota</taxon>
        <taxon>Coleoptera</taxon>
        <taxon>Polyphaga</taxon>
        <taxon>Cucujiformia</taxon>
        <taxon>Curculionidae</taxon>
        <taxon>Ceutorhynchinae</taxon>
        <taxon>Ceutorhynchus</taxon>
    </lineage>
</organism>
<dbReference type="GO" id="GO:0030048">
    <property type="term" value="P:actin filament-based movement"/>
    <property type="evidence" value="ECO:0007669"/>
    <property type="project" value="TreeGrafter"/>
</dbReference>
<dbReference type="InterPro" id="IPR036114">
    <property type="entry name" value="MYSc_Myo6"/>
</dbReference>
<evidence type="ECO:0000256" key="3">
    <source>
        <dbReference type="ARBA" id="ARBA00022490"/>
    </source>
</evidence>
<feature type="binding site" evidence="11">
    <location>
        <begin position="149"/>
        <end position="156"/>
    </location>
    <ligand>
        <name>ATP</name>
        <dbReference type="ChEBI" id="CHEBI:30616"/>
    </ligand>
</feature>
<dbReference type="GO" id="GO:0005886">
    <property type="term" value="C:plasma membrane"/>
    <property type="evidence" value="ECO:0007669"/>
    <property type="project" value="TreeGrafter"/>
</dbReference>
<dbReference type="CDD" id="cd22249">
    <property type="entry name" value="UDM1_RNF168_RNF169-like"/>
    <property type="match status" value="1"/>
</dbReference>
<dbReference type="CDD" id="cd21759">
    <property type="entry name" value="CBD_MYO6-like"/>
    <property type="match status" value="1"/>
</dbReference>
<feature type="coiled-coil region" evidence="12">
    <location>
        <begin position="834"/>
        <end position="1004"/>
    </location>
</feature>
<comment type="subcellular location">
    <subcellularLocation>
        <location evidence="1">Cytoplasm</location>
    </subcellularLocation>
</comment>
<dbReference type="Pfam" id="PF16521">
    <property type="entry name" value="Myosin-VI_CBD"/>
    <property type="match status" value="1"/>
</dbReference>
<keyword evidence="3" id="KW-0963">Cytoplasm</keyword>
<keyword evidence="8 11" id="KW-0518">Myosin</keyword>
<evidence type="ECO:0000259" key="15">
    <source>
        <dbReference type="PROSITE" id="PS51844"/>
    </source>
</evidence>
<keyword evidence="6 11" id="KW-0067">ATP-binding</keyword>
<dbReference type="GO" id="GO:0009888">
    <property type="term" value="P:tissue development"/>
    <property type="evidence" value="ECO:0007669"/>
    <property type="project" value="UniProtKB-ARBA"/>
</dbReference>
<evidence type="ECO:0000313" key="17">
    <source>
        <dbReference type="Proteomes" id="UP001152799"/>
    </source>
</evidence>
<dbReference type="GO" id="GO:0030139">
    <property type="term" value="C:endocytic vesicle"/>
    <property type="evidence" value="ECO:0007669"/>
    <property type="project" value="TreeGrafter"/>
</dbReference>
<sequence>MDEQVWARDHTEGFVLGRITEITNDGAEVVPVDPKYSRRVLSFSDIFRANVERDREYDDNCEMMFLNEGSLLHNIRTRYYKNKIYSYVANILIAVNPYKDIPELYSSKTIRTYQGKSLGEMPPHVFAIADKGFRDMKVFKQSQSIIVSGESGAGKTESTKHLLKFLCEGGAAGPIEQKILDANPVLEAFGNAKTTRNNNSSRFGKFIEVHFDKKFQVAGGFISHYLLEKSRICSPLGEERSYHIFYMLMAGAPEGLRQKLFLTKPDDYNYLKHGCTRYFTKPATDKALSAAQKSAAQVKQGSLRDILIDDIEDFKELDLALARLGMSDIERTQIYTTVAAVLHLGNIEFEDNPEDTRGGCRVARSGEKSLVIASKLLEIDPEELRQALVSRVMQSARGGFKGTVIMVPLKIHEANNARDALAKAIYSNLFDFIVSRINQSIPFQASSYYIGVLDIAGFEFFTVNSFEQFCINYCNEKLQQFFNERILKFEQELYKREGLSVPEITFTDNQDCIDVIEAKNQGILTLLDEESKLPKPSYAHFTEEVHKIWGKNYRLGLPRSSKLKAHRSIRDDEGFLVRHFAGAVCYQTKQFIDKNNDALHASLEGIIQDSKNKLIQTLFATSMAQKGKLTFISVGNKFKTQLQELMEKLRNNGTNFIRCIKPNNKMVDQQFDGSLSLMQLTCSGMASVLELMEHGFPSRTPFADLHSMYKDYLPKELKQLAPKTFCEAMLHSLKLQEKDFKFGITRVFFRPGKFAEFDKIMRSDPENLKSIVANVKKWLVKSRWIKAQFCALTVIKMKNKIIYRRKALITMQKHVRGYLVKKKYGARIKAVKNIRALDAKLKRLESIAQQLKKDKDVTSNGINQLKSELNSAIDRIKKDDKMDNKTVENLYNGLVLKINQNMAGLEKKVQEQKIREEQERLRKIQEEMDKEKRKKEEEERRVMEDNENRKKKAEIEAKRKLEEETRIKQEEADRKIALELQTQQAKMEQEERLFQEQMEQERQDRELALRLAQESNGQIEESPMLVRNGINGVDSQRSSFILNRSEAVRSQQAQAKGKYDLSKWKYSELRDTINTSCDIELLEACRHEFHRRLKVYHAWKAKNKKRTVMDENERAPRSVLESAQKTPRLPQKAILDNNSQRYFRIPFQRPGGDANKRGWWYAHFDGQYVARQMELHPDKQPILLVAGKDDMQMCELSLEETGLTRKRGAEILENEFNKEWEKNGGKIYVRPADRK</sequence>
<dbReference type="Gene3D" id="1.20.120.720">
    <property type="entry name" value="Myosin VI head, motor domain, U50 subdomain"/>
    <property type="match status" value="1"/>
</dbReference>
<dbReference type="PROSITE" id="PS51456">
    <property type="entry name" value="MYOSIN_MOTOR"/>
    <property type="match status" value="1"/>
</dbReference>
<dbReference type="Pfam" id="PF21521">
    <property type="entry name" value="MYO6_lever"/>
    <property type="match status" value="1"/>
</dbReference>
<evidence type="ECO:0000256" key="13">
    <source>
        <dbReference type="SAM" id="MobiDB-lite"/>
    </source>
</evidence>
<dbReference type="InterPro" id="IPR036961">
    <property type="entry name" value="Kinesin_motor_dom_sf"/>
</dbReference>
<dbReference type="InterPro" id="IPR008989">
    <property type="entry name" value="Myosin_S1_N"/>
</dbReference>
<dbReference type="Pfam" id="PF00063">
    <property type="entry name" value="Myosin_head"/>
    <property type="match status" value="1"/>
</dbReference>
<evidence type="ECO:0000256" key="5">
    <source>
        <dbReference type="ARBA" id="ARBA00022741"/>
    </source>
</evidence>
<dbReference type="Gene3D" id="3.30.70.1590">
    <property type="match status" value="1"/>
</dbReference>
<keyword evidence="17" id="KW-1185">Reference proteome</keyword>
<dbReference type="GO" id="GO:0007015">
    <property type="term" value="P:actin filament organization"/>
    <property type="evidence" value="ECO:0007669"/>
    <property type="project" value="TreeGrafter"/>
</dbReference>
<dbReference type="InterPro" id="IPR049016">
    <property type="entry name" value="MYO6_lever"/>
</dbReference>
<dbReference type="PANTHER" id="PTHR13140">
    <property type="entry name" value="MYOSIN"/>
    <property type="match status" value="1"/>
</dbReference>
<dbReference type="GO" id="GO:0048513">
    <property type="term" value="P:animal organ development"/>
    <property type="evidence" value="ECO:0007669"/>
    <property type="project" value="UniProtKB-ARBA"/>
</dbReference>
<keyword evidence="9 11" id="KW-0505">Motor protein</keyword>
<dbReference type="GO" id="GO:0000146">
    <property type="term" value="F:microfilament motor activity"/>
    <property type="evidence" value="ECO:0007669"/>
    <property type="project" value="TreeGrafter"/>
</dbReference>
<feature type="domain" description="Myosin motor" evidence="14">
    <location>
        <begin position="55"/>
        <end position="762"/>
    </location>
</feature>
<keyword evidence="7" id="KW-0112">Calmodulin-binding</keyword>
<dbReference type="OrthoDB" id="6108017at2759"/>
<dbReference type="FunFam" id="1.10.10.820:FF:000001">
    <property type="entry name" value="Myosin heavy chain"/>
    <property type="match status" value="1"/>
</dbReference>
<evidence type="ECO:0008006" key="18">
    <source>
        <dbReference type="Google" id="ProtNLM"/>
    </source>
</evidence>
<gene>
    <name evidence="16" type="ORF">CEUTPL_LOCUS13023</name>
</gene>
<dbReference type="EMBL" id="OU892284">
    <property type="protein sequence ID" value="CAG9772617.1"/>
    <property type="molecule type" value="Genomic_DNA"/>
</dbReference>
<evidence type="ECO:0000256" key="6">
    <source>
        <dbReference type="ARBA" id="ARBA00022840"/>
    </source>
</evidence>
<evidence type="ECO:0000256" key="11">
    <source>
        <dbReference type="PROSITE-ProRule" id="PRU00782"/>
    </source>
</evidence>
<dbReference type="GO" id="GO:0048731">
    <property type="term" value="P:system development"/>
    <property type="evidence" value="ECO:0007669"/>
    <property type="project" value="UniProtKB-ARBA"/>
</dbReference>
<dbReference type="SMART" id="SM00242">
    <property type="entry name" value="MYSc"/>
    <property type="match status" value="1"/>
</dbReference>
<dbReference type="Proteomes" id="UP001152799">
    <property type="component" value="Chromosome 8"/>
</dbReference>
<name>A0A9N9MX09_9CUCU</name>
<dbReference type="CDD" id="cd21958">
    <property type="entry name" value="MyUb_Myo6"/>
    <property type="match status" value="1"/>
</dbReference>
<dbReference type="Gene3D" id="1.10.10.820">
    <property type="match status" value="1"/>
</dbReference>
<proteinExistence type="inferred from homology"/>
<dbReference type="CDD" id="cd01382">
    <property type="entry name" value="MYSc_Myo6"/>
    <property type="match status" value="1"/>
</dbReference>
<dbReference type="InterPro" id="IPR004009">
    <property type="entry name" value="SH3_Myosin"/>
</dbReference>
<protein>
    <recommendedName>
        <fullName evidence="18">Unconventional myosin-6</fullName>
    </recommendedName>
</protein>
<dbReference type="InterPro" id="IPR001609">
    <property type="entry name" value="Myosin_head_motor_dom-like"/>
</dbReference>
<dbReference type="PROSITE" id="PS50096">
    <property type="entry name" value="IQ"/>
    <property type="match status" value="1"/>
</dbReference>
<dbReference type="Gene3D" id="3.40.850.10">
    <property type="entry name" value="Kinesin motor domain"/>
    <property type="match status" value="1"/>
</dbReference>
<evidence type="ECO:0000256" key="9">
    <source>
        <dbReference type="ARBA" id="ARBA00023175"/>
    </source>
</evidence>
<feature type="region of interest" description="Actin-binding" evidence="11">
    <location>
        <begin position="642"/>
        <end position="664"/>
    </location>
</feature>
<dbReference type="PROSITE" id="PS51844">
    <property type="entry name" value="SH3_LIKE"/>
    <property type="match status" value="1"/>
</dbReference>
<dbReference type="AlphaFoldDB" id="A0A9N9MX09"/>
<dbReference type="GO" id="GO:0005524">
    <property type="term" value="F:ATP binding"/>
    <property type="evidence" value="ECO:0007669"/>
    <property type="project" value="UniProtKB-UniRule"/>
</dbReference>
<accession>A0A9N9MX09</accession>
<dbReference type="PANTHER" id="PTHR13140:SF745">
    <property type="entry name" value="UNCONVENTIONAL MYOSIN-VI"/>
    <property type="match status" value="1"/>
</dbReference>
<dbReference type="GO" id="GO:0016459">
    <property type="term" value="C:myosin complex"/>
    <property type="evidence" value="ECO:0007669"/>
    <property type="project" value="UniProtKB-KW"/>
</dbReference>
<evidence type="ECO:0000256" key="12">
    <source>
        <dbReference type="SAM" id="Coils"/>
    </source>
</evidence>
<comment type="similarity">
    <text evidence="2 11">Belongs to the TRAFAC class myosin-kinesin ATPase superfamily. Myosin family.</text>
</comment>
<keyword evidence="12" id="KW-0175">Coiled coil</keyword>
<dbReference type="FunFam" id="1.20.58.530:FF:000006">
    <property type="entry name" value="Putative unconventional myosin-VI"/>
    <property type="match status" value="1"/>
</dbReference>
<dbReference type="GO" id="GO:0051015">
    <property type="term" value="F:actin filament binding"/>
    <property type="evidence" value="ECO:0007669"/>
    <property type="project" value="InterPro"/>
</dbReference>
<dbReference type="InterPro" id="IPR027417">
    <property type="entry name" value="P-loop_NTPase"/>
</dbReference>
<dbReference type="InterPro" id="IPR032412">
    <property type="entry name" value="Myosin-VI_CBD"/>
</dbReference>
<dbReference type="GO" id="GO:0005516">
    <property type="term" value="F:calmodulin binding"/>
    <property type="evidence" value="ECO:0007669"/>
    <property type="project" value="UniProtKB-KW"/>
</dbReference>
<feature type="compositionally biased region" description="Basic and acidic residues" evidence="13">
    <location>
        <begin position="1107"/>
        <end position="1116"/>
    </location>
</feature>
<keyword evidence="10 11" id="KW-0009">Actin-binding</keyword>
<keyword evidence="5 11" id="KW-0547">Nucleotide-binding</keyword>
<evidence type="ECO:0000256" key="8">
    <source>
        <dbReference type="ARBA" id="ARBA00023123"/>
    </source>
</evidence>
<evidence type="ECO:0000256" key="1">
    <source>
        <dbReference type="ARBA" id="ARBA00004496"/>
    </source>
</evidence>
<dbReference type="PRINTS" id="PR00193">
    <property type="entry name" value="MYOSINHEAVY"/>
</dbReference>
<evidence type="ECO:0000256" key="2">
    <source>
        <dbReference type="ARBA" id="ARBA00008314"/>
    </source>
</evidence>